<dbReference type="Proteomes" id="UP001596395">
    <property type="component" value="Unassembled WGS sequence"/>
</dbReference>
<dbReference type="Pfam" id="PF25927">
    <property type="entry name" value="DUF7972"/>
    <property type="match status" value="1"/>
</dbReference>
<protein>
    <recommendedName>
        <fullName evidence="4">Flagellar protein FlaJ</fullName>
    </recommendedName>
</protein>
<feature type="transmembrane region" description="Helical" evidence="1">
    <location>
        <begin position="260"/>
        <end position="279"/>
    </location>
</feature>
<dbReference type="AlphaFoldDB" id="A0ABD5VMI2"/>
<evidence type="ECO:0000313" key="3">
    <source>
        <dbReference type="Proteomes" id="UP001596395"/>
    </source>
</evidence>
<comment type="caution">
    <text evidence="2">The sequence shown here is derived from an EMBL/GenBank/DDBJ whole genome shotgun (WGS) entry which is preliminary data.</text>
</comment>
<dbReference type="InterPro" id="IPR058278">
    <property type="entry name" value="DUF7972"/>
</dbReference>
<dbReference type="EMBL" id="JBHSXN010000005">
    <property type="protein sequence ID" value="MFC6955227.1"/>
    <property type="molecule type" value="Genomic_DNA"/>
</dbReference>
<feature type="transmembrane region" description="Helical" evidence="1">
    <location>
        <begin position="299"/>
        <end position="319"/>
    </location>
</feature>
<evidence type="ECO:0000256" key="1">
    <source>
        <dbReference type="SAM" id="Phobius"/>
    </source>
</evidence>
<keyword evidence="1" id="KW-1133">Transmembrane helix</keyword>
<organism evidence="2 3">
    <name type="scientific">Halorubellus litoreus</name>
    <dbReference type="NCBI Taxonomy" id="755308"/>
    <lineage>
        <taxon>Archaea</taxon>
        <taxon>Methanobacteriati</taxon>
        <taxon>Methanobacteriota</taxon>
        <taxon>Stenosarchaea group</taxon>
        <taxon>Halobacteria</taxon>
        <taxon>Halobacteriales</taxon>
        <taxon>Halorubellaceae</taxon>
        <taxon>Halorubellus</taxon>
    </lineage>
</organism>
<evidence type="ECO:0000313" key="2">
    <source>
        <dbReference type="EMBL" id="MFC6955227.1"/>
    </source>
</evidence>
<accession>A0ABD5VMI2</accession>
<evidence type="ECO:0008006" key="4">
    <source>
        <dbReference type="Google" id="ProtNLM"/>
    </source>
</evidence>
<keyword evidence="3" id="KW-1185">Reference proteome</keyword>
<name>A0ABD5VMI2_9EURY</name>
<reference evidence="2 3" key="1">
    <citation type="journal article" date="2019" name="Int. J. Syst. Evol. Microbiol.">
        <title>The Global Catalogue of Microorganisms (GCM) 10K type strain sequencing project: providing services to taxonomists for standard genome sequencing and annotation.</title>
        <authorList>
            <consortium name="The Broad Institute Genomics Platform"/>
            <consortium name="The Broad Institute Genome Sequencing Center for Infectious Disease"/>
            <person name="Wu L."/>
            <person name="Ma J."/>
        </authorList>
    </citation>
    <scope>NUCLEOTIDE SEQUENCE [LARGE SCALE GENOMIC DNA]</scope>
    <source>
        <strain evidence="2 3">GX26</strain>
    </source>
</reference>
<gene>
    <name evidence="2" type="ORF">ACFQGB_20385</name>
</gene>
<proteinExistence type="predicted"/>
<dbReference type="RefSeq" id="WP_336352160.1">
    <property type="nucleotide sequence ID" value="NZ_JAZAQL010000005.1"/>
</dbReference>
<keyword evidence="1" id="KW-0812">Transmembrane</keyword>
<sequence length="358" mass="38479">MSDDPEQPSDTMRERAAASSRKLRVLMGVNRWVLAFAIAGFVFATIVAVGVVHPTEAIQMLRTGDPVETLFQAFVGAIITGVTLVLTLNQLVLSQELGAVGDQRERMEGAMSFRRDAESVLSSAAAPPEPSAFLRSLVDASADRADALVDAVEDANASDEFADAVDSFARDVAGNANAVGDALEGEQFGTFDVIFAALDYNYSWKLYAARRLRNEYADECTDAVDAAFDDLTVALELFGPAREHFKTLYFQWELVDLSRAILYAAIPALATSASMIVFFEPKAPFLAGATAGLSHALVLVAAASTVAVFPFAILLSYVVRIATVTKRTLSIGPFILRETDRSADLDWDSATVEDDGDA</sequence>
<feature type="transmembrane region" description="Helical" evidence="1">
    <location>
        <begin position="32"/>
        <end position="53"/>
    </location>
</feature>
<feature type="transmembrane region" description="Helical" evidence="1">
    <location>
        <begin position="73"/>
        <end position="93"/>
    </location>
</feature>
<keyword evidence="1" id="KW-0472">Membrane</keyword>